<keyword evidence="1" id="KW-0175">Coiled coil</keyword>
<keyword evidence="2" id="KW-0472">Membrane</keyword>
<evidence type="ECO:0000256" key="2">
    <source>
        <dbReference type="SAM" id="Phobius"/>
    </source>
</evidence>
<evidence type="ECO:0000313" key="3">
    <source>
        <dbReference type="EMBL" id="PSK33658.1"/>
    </source>
</evidence>
<gene>
    <name evidence="3" type="ORF">C7M61_005268</name>
</gene>
<keyword evidence="2" id="KW-0812">Transmembrane</keyword>
<dbReference type="VEuPathDB" id="FungiDB:C7M61_005268"/>
<feature type="coiled-coil region" evidence="1">
    <location>
        <begin position="166"/>
        <end position="222"/>
    </location>
</feature>
<dbReference type="RefSeq" id="XP_024711245.1">
    <property type="nucleotide sequence ID" value="XM_024860575.1"/>
</dbReference>
<accession>A0A2P7YCF9</accession>
<name>A0A2P7YCF9_9ASCO</name>
<dbReference type="STRING" id="418784.A0A2P7YCF9"/>
<sequence length="307" mass="35970">MGTIYDQFIATCWDNYAHKGLPRNHIIVSEVPKLVTEMEAFLGVLTLLTKPEMEIILKMALDKPTLKLFQRDVERFILRLTKTLSMEELLQKRANTLKLTLTRLLDNHTSYSFRPKSLDDTFSLRGKYERNKIPDIRPYSEPKSLVVKEEPIKLEPTIPIPASVSAQSDISDVEELQRKVAHLERLCLLYEEKLGKTGPERLDSFKKALDEQDKLIRDLQLQRNSKVDWLHSLPFAKQYFYSGKRQFPGLVVDVIALFLAFLIIQNLLKLIYYTTLWSVSSHISFSWIQQVPWLEYWVYSFNEWLES</sequence>
<feature type="transmembrane region" description="Helical" evidence="2">
    <location>
        <begin position="247"/>
        <end position="264"/>
    </location>
</feature>
<evidence type="ECO:0000313" key="4">
    <source>
        <dbReference type="Proteomes" id="UP000241107"/>
    </source>
</evidence>
<proteinExistence type="predicted"/>
<protein>
    <submittedName>
        <fullName evidence="3">Uncharacterized protein</fullName>
    </submittedName>
</protein>
<dbReference type="AlphaFoldDB" id="A0A2P7YCF9"/>
<organism evidence="3 4">
    <name type="scientific">Candidozyma pseudohaemuli</name>
    <dbReference type="NCBI Taxonomy" id="418784"/>
    <lineage>
        <taxon>Eukaryota</taxon>
        <taxon>Fungi</taxon>
        <taxon>Dikarya</taxon>
        <taxon>Ascomycota</taxon>
        <taxon>Saccharomycotina</taxon>
        <taxon>Pichiomycetes</taxon>
        <taxon>Metschnikowiaceae</taxon>
        <taxon>Candidozyma</taxon>
    </lineage>
</organism>
<dbReference type="OrthoDB" id="4094852at2759"/>
<keyword evidence="4" id="KW-1185">Reference proteome</keyword>
<dbReference type="Proteomes" id="UP000241107">
    <property type="component" value="Unassembled WGS sequence"/>
</dbReference>
<reference evidence="3 4" key="1">
    <citation type="submission" date="2018-03" db="EMBL/GenBank/DDBJ databases">
        <title>Candida pseudohaemulonii genome assembly and annotation.</title>
        <authorList>
            <person name="Munoz J.F."/>
            <person name="Gade L.G."/>
            <person name="Chow N.A."/>
            <person name="Litvintseva A.P."/>
            <person name="Loparev V.N."/>
            <person name="Cuomo C.A."/>
        </authorList>
    </citation>
    <scope>NUCLEOTIDE SEQUENCE [LARGE SCALE GENOMIC DNA]</scope>
    <source>
        <strain evidence="3 4">B12108</strain>
    </source>
</reference>
<evidence type="ECO:0000256" key="1">
    <source>
        <dbReference type="SAM" id="Coils"/>
    </source>
</evidence>
<comment type="caution">
    <text evidence="3">The sequence shown here is derived from an EMBL/GenBank/DDBJ whole genome shotgun (WGS) entry which is preliminary data.</text>
</comment>
<dbReference type="GeneID" id="36568654"/>
<keyword evidence="2" id="KW-1133">Transmembrane helix</keyword>
<dbReference type="EMBL" id="PYFQ01000025">
    <property type="protein sequence ID" value="PSK33658.1"/>
    <property type="molecule type" value="Genomic_DNA"/>
</dbReference>